<dbReference type="Pfam" id="PF02517">
    <property type="entry name" value="Rce1-like"/>
    <property type="match status" value="1"/>
</dbReference>
<dbReference type="InterPro" id="IPR003675">
    <property type="entry name" value="Rce1/LyrA-like_dom"/>
</dbReference>
<organism evidence="3 4">
    <name type="scientific">Algoriphagus aquatilis</name>
    <dbReference type="NCBI Taxonomy" id="490186"/>
    <lineage>
        <taxon>Bacteria</taxon>
        <taxon>Pseudomonadati</taxon>
        <taxon>Bacteroidota</taxon>
        <taxon>Cytophagia</taxon>
        <taxon>Cytophagales</taxon>
        <taxon>Cyclobacteriaceae</taxon>
        <taxon>Algoriphagus</taxon>
    </lineage>
</organism>
<proteinExistence type="predicted"/>
<keyword evidence="1" id="KW-0812">Transmembrane</keyword>
<keyword evidence="4" id="KW-1185">Reference proteome</keyword>
<dbReference type="PANTHER" id="PTHR36435">
    <property type="entry name" value="SLR1288 PROTEIN"/>
    <property type="match status" value="1"/>
</dbReference>
<keyword evidence="1" id="KW-1133">Transmembrane helix</keyword>
<dbReference type="InterPro" id="IPR052710">
    <property type="entry name" value="CAAX_protease"/>
</dbReference>
<dbReference type="Proteomes" id="UP001596163">
    <property type="component" value="Unassembled WGS sequence"/>
</dbReference>
<name>A0ABW0BW95_9BACT</name>
<keyword evidence="3" id="KW-0378">Hydrolase</keyword>
<accession>A0ABW0BW95</accession>
<feature type="transmembrane region" description="Helical" evidence="1">
    <location>
        <begin position="139"/>
        <end position="160"/>
    </location>
</feature>
<dbReference type="EC" id="3.4.-.-" evidence="3"/>
<feature type="transmembrane region" description="Helical" evidence="1">
    <location>
        <begin position="172"/>
        <end position="190"/>
    </location>
</feature>
<feature type="transmembrane region" description="Helical" evidence="1">
    <location>
        <begin position="30"/>
        <end position="53"/>
    </location>
</feature>
<dbReference type="EMBL" id="JBHSKS010000007">
    <property type="protein sequence ID" value="MFC5192197.1"/>
    <property type="molecule type" value="Genomic_DNA"/>
</dbReference>
<dbReference type="PANTHER" id="PTHR36435:SF1">
    <property type="entry name" value="CAAX AMINO TERMINAL PROTEASE FAMILY PROTEIN"/>
    <property type="match status" value="1"/>
</dbReference>
<evidence type="ECO:0000259" key="2">
    <source>
        <dbReference type="Pfam" id="PF02517"/>
    </source>
</evidence>
<gene>
    <name evidence="3" type="ORF">ACFPIK_10490</name>
</gene>
<feature type="transmembrane region" description="Helical" evidence="1">
    <location>
        <begin position="95"/>
        <end position="119"/>
    </location>
</feature>
<feature type="transmembrane region" description="Helical" evidence="1">
    <location>
        <begin position="65"/>
        <end position="88"/>
    </location>
</feature>
<protein>
    <submittedName>
        <fullName evidence="3">CPBP family intramembrane glutamic endopeptidase</fullName>
        <ecNumber evidence="3">3.4.-.-</ecNumber>
    </submittedName>
</protein>
<keyword evidence="1" id="KW-0472">Membrane</keyword>
<comment type="caution">
    <text evidence="3">The sequence shown here is derived from an EMBL/GenBank/DDBJ whole genome shotgun (WGS) entry which is preliminary data.</text>
</comment>
<reference evidence="4" key="1">
    <citation type="journal article" date="2019" name="Int. J. Syst. Evol. Microbiol.">
        <title>The Global Catalogue of Microorganisms (GCM) 10K type strain sequencing project: providing services to taxonomists for standard genome sequencing and annotation.</title>
        <authorList>
            <consortium name="The Broad Institute Genomics Platform"/>
            <consortium name="The Broad Institute Genome Sequencing Center for Infectious Disease"/>
            <person name="Wu L."/>
            <person name="Ma J."/>
        </authorList>
    </citation>
    <scope>NUCLEOTIDE SEQUENCE [LARGE SCALE GENOMIC DNA]</scope>
    <source>
        <strain evidence="4">CGMCC 1.7030</strain>
    </source>
</reference>
<evidence type="ECO:0000313" key="4">
    <source>
        <dbReference type="Proteomes" id="UP001596163"/>
    </source>
</evidence>
<evidence type="ECO:0000256" key="1">
    <source>
        <dbReference type="SAM" id="Phobius"/>
    </source>
</evidence>
<sequence length="259" mass="29402">MKSKFTFFGWQRVKAEAIPFKNLKSESRVLILYSIFYIFLAFVCGKLILYFPMPILGAKDFIQDVWYAVVFKFAFLLLIPSILFFGIWKYKIQDLVLGLKPTGTMLIKGVLLISAGFLLNTRHLPRIAEAMSSFEDSELRFFLGIVFPLLIAGLPEELFFRGMLQTRLEKRWNTPLAILVSGLLFTAWHLPSRFLLANGVEGQAGDLASVLLGTGVPVFVIGCFFGWHWARYRNLPVLIIAHWAVDLLPSLSSFFGVSH</sequence>
<feature type="transmembrane region" description="Helical" evidence="1">
    <location>
        <begin position="237"/>
        <end position="257"/>
    </location>
</feature>
<feature type="domain" description="CAAX prenyl protease 2/Lysostaphin resistance protein A-like" evidence="2">
    <location>
        <begin position="141"/>
        <end position="247"/>
    </location>
</feature>
<feature type="transmembrane region" description="Helical" evidence="1">
    <location>
        <begin position="210"/>
        <end position="230"/>
    </location>
</feature>
<dbReference type="GO" id="GO:0016787">
    <property type="term" value="F:hydrolase activity"/>
    <property type="evidence" value="ECO:0007669"/>
    <property type="project" value="UniProtKB-KW"/>
</dbReference>
<dbReference type="RefSeq" id="WP_377914975.1">
    <property type="nucleotide sequence ID" value="NZ_JBHSKS010000007.1"/>
</dbReference>
<evidence type="ECO:0000313" key="3">
    <source>
        <dbReference type="EMBL" id="MFC5192197.1"/>
    </source>
</evidence>